<evidence type="ECO:0000313" key="2">
    <source>
        <dbReference type="Proteomes" id="UP000605992"/>
    </source>
</evidence>
<dbReference type="Proteomes" id="UP000605992">
    <property type="component" value="Unassembled WGS sequence"/>
</dbReference>
<dbReference type="EMBL" id="BOOR01000012">
    <property type="protein sequence ID" value="GII54015.1"/>
    <property type="molecule type" value="Genomic_DNA"/>
</dbReference>
<keyword evidence="2" id="KW-1185">Reference proteome</keyword>
<gene>
    <name evidence="1" type="ORF">Pth03_24040</name>
</gene>
<accession>A0A8J3VBM6</accession>
<protein>
    <submittedName>
        <fullName evidence="1">Uncharacterized protein</fullName>
    </submittedName>
</protein>
<reference evidence="1" key="1">
    <citation type="submission" date="2021-01" db="EMBL/GenBank/DDBJ databases">
        <title>Whole genome shotgun sequence of Planotetraspora thailandica NBRC 104271.</title>
        <authorList>
            <person name="Komaki H."/>
            <person name="Tamura T."/>
        </authorList>
    </citation>
    <scope>NUCLEOTIDE SEQUENCE</scope>
    <source>
        <strain evidence="1">NBRC 104271</strain>
    </source>
</reference>
<organism evidence="1 2">
    <name type="scientific">Planotetraspora thailandica</name>
    <dbReference type="NCBI Taxonomy" id="487172"/>
    <lineage>
        <taxon>Bacteria</taxon>
        <taxon>Bacillati</taxon>
        <taxon>Actinomycetota</taxon>
        <taxon>Actinomycetes</taxon>
        <taxon>Streptosporangiales</taxon>
        <taxon>Streptosporangiaceae</taxon>
        <taxon>Planotetraspora</taxon>
    </lineage>
</organism>
<proteinExistence type="predicted"/>
<sequence>MVEVAQRRERLGDDVVAPAAGDVGHHGDAAGVVLVRGVIKALGLRKASGRAKAGSRHLVTPVVIICSKQRDDVGPAAIMVRRDYRTLPE</sequence>
<dbReference type="AlphaFoldDB" id="A0A8J3VBM6"/>
<comment type="caution">
    <text evidence="1">The sequence shown here is derived from an EMBL/GenBank/DDBJ whole genome shotgun (WGS) entry which is preliminary data.</text>
</comment>
<evidence type="ECO:0000313" key="1">
    <source>
        <dbReference type="EMBL" id="GII54015.1"/>
    </source>
</evidence>
<name>A0A8J3VBM6_9ACTN</name>